<feature type="compositionally biased region" description="Polar residues" evidence="1">
    <location>
        <begin position="28"/>
        <end position="51"/>
    </location>
</feature>
<accession>A0A2T2NQD7</accession>
<gene>
    <name evidence="2" type="ORF">BS50DRAFT_572692</name>
</gene>
<evidence type="ECO:0000313" key="3">
    <source>
        <dbReference type="Proteomes" id="UP000240883"/>
    </source>
</evidence>
<reference evidence="2 3" key="1">
    <citation type="journal article" date="2018" name="Front. Microbiol.">
        <title>Genome-Wide Analysis of Corynespora cassiicola Leaf Fall Disease Putative Effectors.</title>
        <authorList>
            <person name="Lopez D."/>
            <person name="Ribeiro S."/>
            <person name="Label P."/>
            <person name="Fumanal B."/>
            <person name="Venisse J.S."/>
            <person name="Kohler A."/>
            <person name="de Oliveira R.R."/>
            <person name="Labutti K."/>
            <person name="Lipzen A."/>
            <person name="Lail K."/>
            <person name="Bauer D."/>
            <person name="Ohm R.A."/>
            <person name="Barry K.W."/>
            <person name="Spatafora J."/>
            <person name="Grigoriev I.V."/>
            <person name="Martin F.M."/>
            <person name="Pujade-Renaud V."/>
        </authorList>
    </citation>
    <scope>NUCLEOTIDE SEQUENCE [LARGE SCALE GENOMIC DNA]</scope>
    <source>
        <strain evidence="2 3">Philippines</strain>
    </source>
</reference>
<organism evidence="2 3">
    <name type="scientific">Corynespora cassiicola Philippines</name>
    <dbReference type="NCBI Taxonomy" id="1448308"/>
    <lineage>
        <taxon>Eukaryota</taxon>
        <taxon>Fungi</taxon>
        <taxon>Dikarya</taxon>
        <taxon>Ascomycota</taxon>
        <taxon>Pezizomycotina</taxon>
        <taxon>Dothideomycetes</taxon>
        <taxon>Pleosporomycetidae</taxon>
        <taxon>Pleosporales</taxon>
        <taxon>Corynesporascaceae</taxon>
        <taxon>Corynespora</taxon>
    </lineage>
</organism>
<dbReference type="EMBL" id="KZ678134">
    <property type="protein sequence ID" value="PSN67624.1"/>
    <property type="molecule type" value="Genomic_DNA"/>
</dbReference>
<protein>
    <submittedName>
        <fullName evidence="2">Uncharacterized protein</fullName>
    </submittedName>
</protein>
<evidence type="ECO:0000313" key="2">
    <source>
        <dbReference type="EMBL" id="PSN67624.1"/>
    </source>
</evidence>
<evidence type="ECO:0000256" key="1">
    <source>
        <dbReference type="SAM" id="MobiDB-lite"/>
    </source>
</evidence>
<proteinExistence type="predicted"/>
<feature type="region of interest" description="Disordered" evidence="1">
    <location>
        <begin position="23"/>
        <end position="51"/>
    </location>
</feature>
<dbReference type="AlphaFoldDB" id="A0A2T2NQD7"/>
<sequence>MSSSMCLTLWACKSTCSHHAASYRSHHQQTTNPPISPPRTATSIKRSTNSS</sequence>
<keyword evidence="3" id="KW-1185">Reference proteome</keyword>
<name>A0A2T2NQD7_CORCC</name>
<dbReference type="Proteomes" id="UP000240883">
    <property type="component" value="Unassembled WGS sequence"/>
</dbReference>